<comment type="subcellular location">
    <subcellularLocation>
        <location evidence="1">Membrane</location>
        <topology evidence="1">Single-pass type I membrane protein</topology>
    </subcellularLocation>
</comment>
<evidence type="ECO:0000256" key="6">
    <source>
        <dbReference type="ARBA" id="ARBA00022989"/>
    </source>
</evidence>
<evidence type="ECO:0000256" key="9">
    <source>
        <dbReference type="ARBA" id="ARBA00023180"/>
    </source>
</evidence>
<evidence type="ECO:0000256" key="8">
    <source>
        <dbReference type="ARBA" id="ARBA00023170"/>
    </source>
</evidence>
<reference evidence="13" key="2">
    <citation type="submission" date="2025-09" db="UniProtKB">
        <authorList>
            <consortium name="Ensembl"/>
        </authorList>
    </citation>
    <scope>IDENTIFICATION</scope>
</reference>
<dbReference type="RefSeq" id="XP_017262328.1">
    <property type="nucleotide sequence ID" value="XM_017406839.3"/>
</dbReference>
<dbReference type="CTD" id="149233"/>
<feature type="signal peptide" evidence="11">
    <location>
        <begin position="1"/>
        <end position="24"/>
    </location>
</feature>
<evidence type="ECO:0000256" key="3">
    <source>
        <dbReference type="ARBA" id="ARBA00022692"/>
    </source>
</evidence>
<evidence type="ECO:0000256" key="2">
    <source>
        <dbReference type="ARBA" id="ARBA00008921"/>
    </source>
</evidence>
<dbReference type="InterPro" id="IPR003961">
    <property type="entry name" value="FN3_dom"/>
</dbReference>
<feature type="domain" description="Fibronectin type-III" evidence="12">
    <location>
        <begin position="514"/>
        <end position="611"/>
    </location>
</feature>
<dbReference type="SMART" id="SM00060">
    <property type="entry name" value="FN3"/>
    <property type="match status" value="3"/>
</dbReference>
<dbReference type="GO" id="GO:0005886">
    <property type="term" value="C:plasma membrane"/>
    <property type="evidence" value="ECO:0007669"/>
    <property type="project" value="UniProtKB-ARBA"/>
</dbReference>
<evidence type="ECO:0000259" key="12">
    <source>
        <dbReference type="PROSITE" id="PS50853"/>
    </source>
</evidence>
<dbReference type="OrthoDB" id="9897281at2759"/>
<feature type="transmembrane region" description="Helical" evidence="10">
    <location>
        <begin position="611"/>
        <end position="635"/>
    </location>
</feature>
<feature type="domain" description="Fibronectin type-III" evidence="12">
    <location>
        <begin position="419"/>
        <end position="513"/>
    </location>
</feature>
<keyword evidence="9" id="KW-0325">Glycoprotein</keyword>
<evidence type="ECO:0000256" key="7">
    <source>
        <dbReference type="ARBA" id="ARBA00023136"/>
    </source>
</evidence>
<keyword evidence="3 10" id="KW-0812">Transmembrane</keyword>
<dbReference type="Gene3D" id="2.60.40.10">
    <property type="entry name" value="Immunoglobulins"/>
    <property type="match status" value="5"/>
</dbReference>
<keyword evidence="14" id="KW-1185">Reference proteome</keyword>
<keyword evidence="8" id="KW-0675">Receptor</keyword>
<organism evidence="13 14">
    <name type="scientific">Kryptolebias marmoratus</name>
    <name type="common">Mangrove killifish</name>
    <name type="synonym">Rivulus marmoratus</name>
    <dbReference type="NCBI Taxonomy" id="37003"/>
    <lineage>
        <taxon>Eukaryota</taxon>
        <taxon>Metazoa</taxon>
        <taxon>Chordata</taxon>
        <taxon>Craniata</taxon>
        <taxon>Vertebrata</taxon>
        <taxon>Euteleostomi</taxon>
        <taxon>Actinopterygii</taxon>
        <taxon>Neopterygii</taxon>
        <taxon>Teleostei</taxon>
        <taxon>Neoteleostei</taxon>
        <taxon>Acanthomorphata</taxon>
        <taxon>Ovalentaria</taxon>
        <taxon>Atherinomorphae</taxon>
        <taxon>Cyprinodontiformes</taxon>
        <taxon>Rivulidae</taxon>
        <taxon>Kryptolebias</taxon>
    </lineage>
</organism>
<dbReference type="SUPFAM" id="SSF49265">
    <property type="entry name" value="Fibronectin type III"/>
    <property type="match status" value="3"/>
</dbReference>
<keyword evidence="7 10" id="KW-0472">Membrane</keyword>
<evidence type="ECO:0000256" key="10">
    <source>
        <dbReference type="SAM" id="Phobius"/>
    </source>
</evidence>
<dbReference type="InterPro" id="IPR013783">
    <property type="entry name" value="Ig-like_fold"/>
</dbReference>
<keyword evidence="4 11" id="KW-0732">Signal</keyword>
<evidence type="ECO:0000313" key="14">
    <source>
        <dbReference type="Proteomes" id="UP000264800"/>
    </source>
</evidence>
<dbReference type="AlphaFoldDB" id="A0A3Q2ZYJ8"/>
<feature type="chain" id="PRO_5018709929" evidence="11">
    <location>
        <begin position="25"/>
        <end position="881"/>
    </location>
</feature>
<protein>
    <submittedName>
        <fullName evidence="13">Interleukin 23 receptor</fullName>
    </submittedName>
</protein>
<dbReference type="GeneTree" id="ENSGT00940000159829"/>
<dbReference type="PROSITE" id="PS50853">
    <property type="entry name" value="FN3"/>
    <property type="match status" value="3"/>
</dbReference>
<evidence type="ECO:0000256" key="1">
    <source>
        <dbReference type="ARBA" id="ARBA00004479"/>
    </source>
</evidence>
<sequence length="881" mass="97382">MNLSLTVWRHMILFLTLSFQGCPADCECFIPLGTLTVEPAALFLLGSNLTVYCHISECEWSYKITLELNGRNVIPSKRINCTTKMFYLPRVSVPRSSVVCKMRRNQLSALNVVNGKDLRAGLPPDKPVNVSCETTQHSDLIDCSWERGQETHIFTFYNVSLCRANGTQIHSDHTKNGDKVILPREILDENTKYLFVVTAYNHFGASQSDPYIFCIKDLVIPETPHIVQMDFGNSFASATLRWETSESSVRLRPQIRLRANNNSWELRDGAELSEGLMQVNNLRPLTGYELQIRTCGSTSGFKTTWTSRSRCSRWSPSLRKMSPGRGPSQQLYVWRILAGRTLNGLKKVTVLWKPLPPEDYSGDLLQYKVLLGNDHEEICAAASSQCSVQVPAEVQALSVVAVTSYGTSPPANVDLRHAGVSVPVLRALTPAAAGSSVLVSWAQTFGEELLHFVVEWDSVPAGELQWKKLGKDLRNTSVSGLTAGVRYNVSLYAVTTRGVSAPTSSLIYSKEEKPVSGPTLFVRLHESRRVLVQWDELPVDQQRGFITKYTIYLHTLDSSSTEHSEVVPGSGPGETWLDCPEGALVLQLTASNSAGEGPRGRRVSSQPAAPAVGLVIVVVFTVTIFIVIVVNLMCWSCVRKRIKEKCISWGPEWLVENLPKPGRSNAIRLLEDDRSETLFWPNYSDPPLSPILVVSSEERDEVYPIIHSEESQTGSGQAVAETALSVSDTRAMLAEHASYKPQIATLVPLEEEEVNNAEEDLRNDPANAEEDGRSDVLEGLLGGLLSNVDVDYSDSSQGLTLGSIDDLLWPKSVETNVLNTVFFQEMRGTKEDVGTNVLSLDLQQDCGITLDTDDPCLSQCLDETTQNDGYFPQVSCLSTQE</sequence>
<dbReference type="PANTHER" id="PTHR48423">
    <property type="entry name" value="INTERLEUKIN-27 RECEPTOR SUBUNIT ALPHA"/>
    <property type="match status" value="1"/>
</dbReference>
<dbReference type="CDD" id="cd00063">
    <property type="entry name" value="FN3"/>
    <property type="match status" value="2"/>
</dbReference>
<dbReference type="Proteomes" id="UP000264800">
    <property type="component" value="Unplaced"/>
</dbReference>
<evidence type="ECO:0000313" key="13">
    <source>
        <dbReference type="Ensembl" id="ENSKMAP00000009008.1"/>
    </source>
</evidence>
<dbReference type="STRING" id="37003.ENSKMAP00000009008"/>
<evidence type="ECO:0000256" key="5">
    <source>
        <dbReference type="ARBA" id="ARBA00022737"/>
    </source>
</evidence>
<dbReference type="OMA" id="CIAWGPE"/>
<proteinExistence type="inferred from homology"/>
<dbReference type="RefSeq" id="XP_017262324.1">
    <property type="nucleotide sequence ID" value="XM_017406835.3"/>
</dbReference>
<comment type="similarity">
    <text evidence="2">Belongs to the type I cytokine receptor family. Type 2 subfamily.</text>
</comment>
<reference evidence="13" key="1">
    <citation type="submission" date="2025-08" db="UniProtKB">
        <authorList>
            <consortium name="Ensembl"/>
        </authorList>
    </citation>
    <scope>IDENTIFICATION</scope>
</reference>
<name>A0A3Q2ZYJ8_KRYMA</name>
<evidence type="ECO:0000256" key="11">
    <source>
        <dbReference type="SAM" id="SignalP"/>
    </source>
</evidence>
<accession>A0A3Q2ZYJ8</accession>
<dbReference type="PANTHER" id="PTHR48423:SF2">
    <property type="entry name" value="INTERLEUKIN-12 RECEPTOR SUBUNIT BETA-2"/>
    <property type="match status" value="1"/>
</dbReference>
<dbReference type="RefSeq" id="XP_017262325.1">
    <property type="nucleotide sequence ID" value="XM_017406836.3"/>
</dbReference>
<dbReference type="InterPro" id="IPR036116">
    <property type="entry name" value="FN3_sf"/>
</dbReference>
<keyword evidence="5" id="KW-0677">Repeat</keyword>
<dbReference type="Ensembl" id="ENSKMAT00000009142.1">
    <property type="protein sequence ID" value="ENSKMAP00000009008.1"/>
    <property type="gene ID" value="ENSKMAG00000006774.1"/>
</dbReference>
<dbReference type="Pfam" id="PF00041">
    <property type="entry name" value="fn3"/>
    <property type="match status" value="1"/>
</dbReference>
<dbReference type="InterPro" id="IPR052672">
    <property type="entry name" value="Type1_Cytokine_Rcpt_Type2"/>
</dbReference>
<keyword evidence="6 10" id="KW-1133">Transmembrane helix</keyword>
<dbReference type="GeneID" id="108230530"/>
<feature type="domain" description="Fibronectin type-III" evidence="12">
    <location>
        <begin position="126"/>
        <end position="218"/>
    </location>
</feature>
<evidence type="ECO:0000256" key="4">
    <source>
        <dbReference type="ARBA" id="ARBA00022729"/>
    </source>
</evidence>
<dbReference type="KEGG" id="kmr:108230530"/>